<feature type="transmembrane region" description="Helical" evidence="1">
    <location>
        <begin position="74"/>
        <end position="92"/>
    </location>
</feature>
<protein>
    <submittedName>
        <fullName evidence="3">MARVEL domain-containing protein</fullName>
    </submittedName>
</protein>
<accession>A0A915L9I6</accession>
<organism evidence="2 3">
    <name type="scientific">Romanomermis culicivorax</name>
    <name type="common">Nematode worm</name>
    <dbReference type="NCBI Taxonomy" id="13658"/>
    <lineage>
        <taxon>Eukaryota</taxon>
        <taxon>Metazoa</taxon>
        <taxon>Ecdysozoa</taxon>
        <taxon>Nematoda</taxon>
        <taxon>Enoplea</taxon>
        <taxon>Dorylaimia</taxon>
        <taxon>Mermithida</taxon>
        <taxon>Mermithoidea</taxon>
        <taxon>Mermithidae</taxon>
        <taxon>Romanomermis</taxon>
    </lineage>
</organism>
<dbReference type="WBParaSite" id="nRc.2.0.1.t47083-RA">
    <property type="protein sequence ID" value="nRc.2.0.1.t47083-RA"/>
    <property type="gene ID" value="nRc.2.0.1.g47083"/>
</dbReference>
<name>A0A915L9I6_ROMCU</name>
<keyword evidence="1" id="KW-1133">Transmembrane helix</keyword>
<evidence type="ECO:0000313" key="2">
    <source>
        <dbReference type="Proteomes" id="UP000887565"/>
    </source>
</evidence>
<dbReference type="Proteomes" id="UP000887565">
    <property type="component" value="Unplaced"/>
</dbReference>
<evidence type="ECO:0000256" key="1">
    <source>
        <dbReference type="SAM" id="Phobius"/>
    </source>
</evidence>
<feature type="transmembrane region" description="Helical" evidence="1">
    <location>
        <begin position="132"/>
        <end position="161"/>
    </location>
</feature>
<keyword evidence="1" id="KW-0472">Membrane</keyword>
<keyword evidence="2" id="KW-1185">Reference proteome</keyword>
<feature type="transmembrane region" description="Helical" evidence="1">
    <location>
        <begin position="33"/>
        <end position="54"/>
    </location>
</feature>
<evidence type="ECO:0000313" key="3">
    <source>
        <dbReference type="WBParaSite" id="nRc.2.0.1.t47083-RA"/>
    </source>
</evidence>
<keyword evidence="1" id="KW-0812">Transmembrane</keyword>
<proteinExistence type="predicted"/>
<reference evidence="3" key="1">
    <citation type="submission" date="2022-11" db="UniProtKB">
        <authorList>
            <consortium name="WormBaseParasite"/>
        </authorList>
    </citation>
    <scope>IDENTIFICATION</scope>
</reference>
<dbReference type="AlphaFoldDB" id="A0A915L9I6"/>
<sequence>MDVQKFSLITANHYAVFYDYQPRYMNCCGKVHIWTLTKILCAMELLSTVGLIFMLSFSTWDNLLHAVLTAKEYLFLWCLISAVFSSLFFLGFRLRYKNLMIPKLVAEFTDCFVESCLAFYACLIVNENKIDNLFLIVVILVVSLIRLITQCYFCLVLIFAFRFVHDYNIYRLYC</sequence>